<protein>
    <submittedName>
        <fullName evidence="2">Uncharacterized protein</fullName>
    </submittedName>
</protein>
<gene>
    <name evidence="2" type="ORF">Ssi02_71750</name>
</gene>
<name>A0A919RQP6_9ACTN</name>
<dbReference type="AlphaFoldDB" id="A0A919RQP6"/>
<evidence type="ECO:0000313" key="3">
    <source>
        <dbReference type="Proteomes" id="UP000606172"/>
    </source>
</evidence>
<proteinExistence type="predicted"/>
<keyword evidence="3" id="KW-1185">Reference proteome</keyword>
<comment type="caution">
    <text evidence="2">The sequence shown here is derived from an EMBL/GenBank/DDBJ whole genome shotgun (WGS) entry which is preliminary data.</text>
</comment>
<reference evidence="2" key="1">
    <citation type="submission" date="2021-01" db="EMBL/GenBank/DDBJ databases">
        <title>Whole genome shotgun sequence of Sinosporangium siamense NBRC 109515.</title>
        <authorList>
            <person name="Komaki H."/>
            <person name="Tamura T."/>
        </authorList>
    </citation>
    <scope>NUCLEOTIDE SEQUENCE</scope>
    <source>
        <strain evidence="2">NBRC 109515</strain>
    </source>
</reference>
<accession>A0A919RQP6</accession>
<sequence>MDIDRLTMAPQRHGGPISEVPDPVFRGQPRPVFVPPTGADDPRLTRAVARLRPGGLVWRRLFPCRADCIRPTRAFVLYMTEGHPLADYAVIAVSELARLAVTRGADRPFFTSFVVEVKQFGPLAERLRLSVYDCGPRGIPTYRERHVTVIDRLPPGEVGDLGMELIHALPATTRRTRGCGFWAAFPQHDRC</sequence>
<dbReference type="Proteomes" id="UP000606172">
    <property type="component" value="Unassembled WGS sequence"/>
</dbReference>
<organism evidence="2 3">
    <name type="scientific">Sinosporangium siamense</name>
    <dbReference type="NCBI Taxonomy" id="1367973"/>
    <lineage>
        <taxon>Bacteria</taxon>
        <taxon>Bacillati</taxon>
        <taxon>Actinomycetota</taxon>
        <taxon>Actinomycetes</taxon>
        <taxon>Streptosporangiales</taxon>
        <taxon>Streptosporangiaceae</taxon>
        <taxon>Sinosporangium</taxon>
    </lineage>
</organism>
<feature type="region of interest" description="Disordered" evidence="1">
    <location>
        <begin position="1"/>
        <end position="21"/>
    </location>
</feature>
<evidence type="ECO:0000256" key="1">
    <source>
        <dbReference type="SAM" id="MobiDB-lite"/>
    </source>
</evidence>
<evidence type="ECO:0000313" key="2">
    <source>
        <dbReference type="EMBL" id="GII96944.1"/>
    </source>
</evidence>
<dbReference type="RefSeq" id="WP_204032180.1">
    <property type="nucleotide sequence ID" value="NZ_BOOW01000052.1"/>
</dbReference>
<dbReference type="EMBL" id="BOOW01000052">
    <property type="protein sequence ID" value="GII96944.1"/>
    <property type="molecule type" value="Genomic_DNA"/>
</dbReference>